<feature type="compositionally biased region" description="Basic and acidic residues" evidence="4">
    <location>
        <begin position="59"/>
        <end position="68"/>
    </location>
</feature>
<feature type="repeat" description="WD" evidence="3">
    <location>
        <begin position="511"/>
        <end position="543"/>
    </location>
</feature>
<dbReference type="AlphaFoldDB" id="A0A1Y1II57"/>
<dbReference type="InterPro" id="IPR036322">
    <property type="entry name" value="WD40_repeat_dom_sf"/>
</dbReference>
<dbReference type="EMBL" id="DF237606">
    <property type="protein sequence ID" value="GAQ90570.1"/>
    <property type="molecule type" value="Genomic_DNA"/>
</dbReference>
<keyword evidence="6" id="KW-1185">Reference proteome</keyword>
<feature type="compositionally biased region" description="Acidic residues" evidence="4">
    <location>
        <begin position="69"/>
        <end position="80"/>
    </location>
</feature>
<feature type="region of interest" description="Disordered" evidence="4">
    <location>
        <begin position="684"/>
        <end position="720"/>
    </location>
</feature>
<evidence type="ECO:0000313" key="5">
    <source>
        <dbReference type="EMBL" id="GAQ90570.1"/>
    </source>
</evidence>
<dbReference type="InterPro" id="IPR015943">
    <property type="entry name" value="WD40/YVTN_repeat-like_dom_sf"/>
</dbReference>
<dbReference type="OMA" id="KGDQYIT"/>
<evidence type="ECO:0000256" key="2">
    <source>
        <dbReference type="ARBA" id="ARBA00022737"/>
    </source>
</evidence>
<dbReference type="Pfam" id="PF00400">
    <property type="entry name" value="WD40"/>
    <property type="match status" value="4"/>
</dbReference>
<feature type="region of interest" description="Disordered" evidence="4">
    <location>
        <begin position="162"/>
        <end position="305"/>
    </location>
</feature>
<dbReference type="PROSITE" id="PS00678">
    <property type="entry name" value="WD_REPEATS_1"/>
    <property type="match status" value="2"/>
</dbReference>
<evidence type="ECO:0000313" key="6">
    <source>
        <dbReference type="Proteomes" id="UP000054558"/>
    </source>
</evidence>
<feature type="repeat" description="WD" evidence="3">
    <location>
        <begin position="470"/>
        <end position="497"/>
    </location>
</feature>
<proteinExistence type="predicted"/>
<organism evidence="5 6">
    <name type="scientific">Klebsormidium nitens</name>
    <name type="common">Green alga</name>
    <name type="synonym">Ulothrix nitens</name>
    <dbReference type="NCBI Taxonomy" id="105231"/>
    <lineage>
        <taxon>Eukaryota</taxon>
        <taxon>Viridiplantae</taxon>
        <taxon>Streptophyta</taxon>
        <taxon>Klebsormidiophyceae</taxon>
        <taxon>Klebsormidiales</taxon>
        <taxon>Klebsormidiaceae</taxon>
        <taxon>Klebsormidium</taxon>
    </lineage>
</organism>
<dbReference type="SUPFAM" id="SSF50978">
    <property type="entry name" value="WD40 repeat-like"/>
    <property type="match status" value="1"/>
</dbReference>
<dbReference type="InterPro" id="IPR019775">
    <property type="entry name" value="WD40_repeat_CS"/>
</dbReference>
<dbReference type="InterPro" id="IPR020472">
    <property type="entry name" value="WD40_PAC1"/>
</dbReference>
<gene>
    <name evidence="5" type="ORF">KFL_006570050</name>
</gene>
<reference evidence="5 6" key="1">
    <citation type="journal article" date="2014" name="Nat. Commun.">
        <title>Klebsormidium flaccidum genome reveals primary factors for plant terrestrial adaptation.</title>
        <authorList>
            <person name="Hori K."/>
            <person name="Maruyama F."/>
            <person name="Fujisawa T."/>
            <person name="Togashi T."/>
            <person name="Yamamoto N."/>
            <person name="Seo M."/>
            <person name="Sato S."/>
            <person name="Yamada T."/>
            <person name="Mori H."/>
            <person name="Tajima N."/>
            <person name="Moriyama T."/>
            <person name="Ikeuchi M."/>
            <person name="Watanabe M."/>
            <person name="Wada H."/>
            <person name="Kobayashi K."/>
            <person name="Saito M."/>
            <person name="Masuda T."/>
            <person name="Sasaki-Sekimoto Y."/>
            <person name="Mashiguchi K."/>
            <person name="Awai K."/>
            <person name="Shimojima M."/>
            <person name="Masuda S."/>
            <person name="Iwai M."/>
            <person name="Nobusawa T."/>
            <person name="Narise T."/>
            <person name="Kondo S."/>
            <person name="Saito H."/>
            <person name="Sato R."/>
            <person name="Murakawa M."/>
            <person name="Ihara Y."/>
            <person name="Oshima-Yamada Y."/>
            <person name="Ohtaka K."/>
            <person name="Satoh M."/>
            <person name="Sonobe K."/>
            <person name="Ishii M."/>
            <person name="Ohtani R."/>
            <person name="Kanamori-Sato M."/>
            <person name="Honoki R."/>
            <person name="Miyazaki D."/>
            <person name="Mochizuki H."/>
            <person name="Umetsu J."/>
            <person name="Higashi K."/>
            <person name="Shibata D."/>
            <person name="Kamiya Y."/>
            <person name="Sato N."/>
            <person name="Nakamura Y."/>
            <person name="Tabata S."/>
            <person name="Ida S."/>
            <person name="Kurokawa K."/>
            <person name="Ohta H."/>
        </authorList>
    </citation>
    <scope>NUCLEOTIDE SEQUENCE [LARGE SCALE GENOMIC DNA]</scope>
    <source>
        <strain evidence="5 6">NIES-2285</strain>
    </source>
</reference>
<dbReference type="InterPro" id="IPR051858">
    <property type="entry name" value="WD_repeat_GAD-1"/>
</dbReference>
<evidence type="ECO:0000256" key="1">
    <source>
        <dbReference type="ARBA" id="ARBA00022574"/>
    </source>
</evidence>
<name>A0A1Y1II57_KLENI</name>
<feature type="repeat" description="WD" evidence="3">
    <location>
        <begin position="414"/>
        <end position="456"/>
    </location>
</feature>
<dbReference type="PRINTS" id="PR00320">
    <property type="entry name" value="GPROTEINBRPT"/>
</dbReference>
<dbReference type="FunFam" id="2.130.10.10:FF:000245">
    <property type="entry name" value="WD repeat-containing protein 70"/>
    <property type="match status" value="1"/>
</dbReference>
<dbReference type="PANTHER" id="PTHR16017">
    <property type="entry name" value="GASTRULATION DEFECTIVE PROTEIN 1-RELATED"/>
    <property type="match status" value="1"/>
</dbReference>
<dbReference type="Proteomes" id="UP000054558">
    <property type="component" value="Unassembled WGS sequence"/>
</dbReference>
<protein>
    <submittedName>
        <fullName evidence="5">Uncharacterized conserved protein</fullName>
    </submittedName>
</protein>
<dbReference type="GO" id="GO:0005634">
    <property type="term" value="C:nucleus"/>
    <property type="evidence" value="ECO:0000318"/>
    <property type="project" value="GO_Central"/>
</dbReference>
<dbReference type="SMART" id="SM00320">
    <property type="entry name" value="WD40"/>
    <property type="match status" value="6"/>
</dbReference>
<dbReference type="OrthoDB" id="10264376at2759"/>
<sequence>MPSDDEDSELQALRQAAKERQRPGTDGGWSSIEALREKQRRAQAQAQQQASFFQGPRSAAEDGGAKSGDDEEEDNEDDEAGPVPDGVMVEDEAEMHEGLRAAFPTGFGRQEAKREALENVHSKTKRPGAGAAPKKGKIAFNIGGASIAQDSVIPGGKEALARPVSAREGENGEAAAKRARVDGGMNAVRGPAGASQPEFDRAGPSGNGATTGPFGSDARILQDRLRDGSEEEEEERVAGPPHPSGGSDEDGGVAVGPPRPPPEELVGPPQPPGKSSAGLDGESDGSDAESADSDKDETDSDPYRIPLEHEIRLKGHTRVVSALAVDPTGSRVLTGGYDYVVKMFDFNGMDARLKSFRHLEPSEGHAVRALSWSPTADRFLVVTGSAQAKIYDRDGACQGEFVRGDMYIRDAKNTKGHITGCTYGEWHPAERQTALTSSEDGTVRIWDVTNFKQQKQVVKPKLARPGRISVTTCTWGPGGKTMAAGLADGSIQIWNVRGAWGSRPDLYVEKGHTNGEEISGLCFAADGNMVLSRATDGTLKVWDARKFKAPVAVFGDLPNSYGHTNVAFSPDEQLIVTGTSYEKGEDAPGGQIVFFDRERLELVRKVGIAPTQSVVRVHWHPRLNQIFASVGDKKEGATHVLYDPALSERGALVCVPRAPRKKSVDDYLESKPLIHNPHALPLFREELSRKKTREKARKDPVTSKRPDLPVSGPGMKGRIGQAPGSLLTQYLLKERGLMKDKAAEEDPREAILKHAEAAAAAPRFIAPAYASTQPQAVYYESEEEEKDE</sequence>
<dbReference type="PROSITE" id="PS50082">
    <property type="entry name" value="WD_REPEATS_2"/>
    <property type="match status" value="4"/>
</dbReference>
<feature type="compositionally biased region" description="Basic and acidic residues" evidence="4">
    <location>
        <begin position="696"/>
        <end position="707"/>
    </location>
</feature>
<keyword evidence="1 3" id="KW-0853">WD repeat</keyword>
<keyword evidence="2" id="KW-0677">Repeat</keyword>
<evidence type="ECO:0000256" key="3">
    <source>
        <dbReference type="PROSITE-ProRule" id="PRU00221"/>
    </source>
</evidence>
<dbReference type="PROSITE" id="PS50294">
    <property type="entry name" value="WD_REPEATS_REGION"/>
    <property type="match status" value="2"/>
</dbReference>
<dbReference type="CDD" id="cd00200">
    <property type="entry name" value="WD40"/>
    <property type="match status" value="1"/>
</dbReference>
<feature type="compositionally biased region" description="Acidic residues" evidence="4">
    <location>
        <begin position="281"/>
        <end position="300"/>
    </location>
</feature>
<feature type="region of interest" description="Disordered" evidence="4">
    <location>
        <begin position="113"/>
        <end position="135"/>
    </location>
</feature>
<dbReference type="InterPro" id="IPR001680">
    <property type="entry name" value="WD40_rpt"/>
</dbReference>
<dbReference type="Gene3D" id="2.130.10.10">
    <property type="entry name" value="YVTN repeat-like/Quinoprotein amine dehydrogenase"/>
    <property type="match status" value="2"/>
</dbReference>
<feature type="compositionally biased region" description="Basic and acidic residues" evidence="4">
    <location>
        <begin position="165"/>
        <end position="181"/>
    </location>
</feature>
<dbReference type="STRING" id="105231.A0A1Y1II57"/>
<feature type="region of interest" description="Disordered" evidence="4">
    <location>
        <begin position="1"/>
        <end position="91"/>
    </location>
</feature>
<dbReference type="PANTHER" id="PTHR16017:SF0">
    <property type="entry name" value="WD REPEAT-CONTAINING PROTEIN 70"/>
    <property type="match status" value="1"/>
</dbReference>
<accession>A0A1Y1II57</accession>
<evidence type="ECO:0000256" key="4">
    <source>
        <dbReference type="SAM" id="MobiDB-lite"/>
    </source>
</evidence>
<dbReference type="GO" id="GO:0035861">
    <property type="term" value="C:site of double-strand break"/>
    <property type="evidence" value="ECO:0000318"/>
    <property type="project" value="GO_Central"/>
</dbReference>
<feature type="repeat" description="WD" evidence="3">
    <location>
        <begin position="313"/>
        <end position="347"/>
    </location>
</feature>